<name>A0A7E4ZQJ9_PANRE</name>
<dbReference type="SUPFAM" id="SSF54695">
    <property type="entry name" value="POZ domain"/>
    <property type="match status" value="1"/>
</dbReference>
<dbReference type="InterPro" id="IPR011705">
    <property type="entry name" value="BACK"/>
</dbReference>
<reference evidence="2" key="1">
    <citation type="journal article" date="2013" name="Genetics">
        <title>The draft genome and transcriptome of Panagrellus redivivus are shaped by the harsh demands of a free-living lifestyle.</title>
        <authorList>
            <person name="Srinivasan J."/>
            <person name="Dillman A.R."/>
            <person name="Macchietto M.G."/>
            <person name="Heikkinen L."/>
            <person name="Lakso M."/>
            <person name="Fracchia K.M."/>
            <person name="Antoshechkin I."/>
            <person name="Mortazavi A."/>
            <person name="Wong G."/>
            <person name="Sternberg P.W."/>
        </authorList>
    </citation>
    <scope>NUCLEOTIDE SEQUENCE [LARGE SCALE GENOMIC DNA]</scope>
    <source>
        <strain evidence="2">MT8872</strain>
    </source>
</reference>
<proteinExistence type="predicted"/>
<dbReference type="InterPro" id="IPR000210">
    <property type="entry name" value="BTB/POZ_dom"/>
</dbReference>
<protein>
    <submittedName>
        <fullName evidence="3">BTB domain-containing protein</fullName>
    </submittedName>
</protein>
<dbReference type="PANTHER" id="PTHR46306">
    <property type="entry name" value="BTB/POZ DOMAIN-CONTAINING PROTEIN 9"/>
    <property type="match status" value="1"/>
</dbReference>
<dbReference type="GO" id="GO:0005737">
    <property type="term" value="C:cytoplasm"/>
    <property type="evidence" value="ECO:0007669"/>
    <property type="project" value="TreeGrafter"/>
</dbReference>
<feature type="domain" description="BTB" evidence="1">
    <location>
        <begin position="15"/>
        <end position="82"/>
    </location>
</feature>
<organism evidence="2 3">
    <name type="scientific">Panagrellus redivivus</name>
    <name type="common">Microworm</name>
    <dbReference type="NCBI Taxonomy" id="6233"/>
    <lineage>
        <taxon>Eukaryota</taxon>
        <taxon>Metazoa</taxon>
        <taxon>Ecdysozoa</taxon>
        <taxon>Nematoda</taxon>
        <taxon>Chromadorea</taxon>
        <taxon>Rhabditida</taxon>
        <taxon>Tylenchina</taxon>
        <taxon>Panagrolaimomorpha</taxon>
        <taxon>Panagrolaimoidea</taxon>
        <taxon>Panagrolaimidae</taxon>
        <taxon>Panagrellus</taxon>
    </lineage>
</organism>
<dbReference type="AlphaFoldDB" id="A0A7E4ZQJ9"/>
<dbReference type="InterPro" id="IPR052407">
    <property type="entry name" value="BTB_POZ_domain_cont_9"/>
</dbReference>
<dbReference type="PANTHER" id="PTHR46306:SF1">
    <property type="entry name" value="BTB_POZ DOMAIN-CONTAINING PROTEIN 9"/>
    <property type="match status" value="1"/>
</dbReference>
<dbReference type="WBParaSite" id="Pan_g11493.t1">
    <property type="protein sequence ID" value="Pan_g11493.t1"/>
    <property type="gene ID" value="Pan_g11493"/>
</dbReference>
<dbReference type="SMART" id="SM00225">
    <property type="entry name" value="BTB"/>
    <property type="match status" value="1"/>
</dbReference>
<reference evidence="3" key="2">
    <citation type="submission" date="2020-10" db="UniProtKB">
        <authorList>
            <consortium name="WormBaseParasite"/>
        </authorList>
    </citation>
    <scope>IDENTIFICATION</scope>
</reference>
<dbReference type="GO" id="GO:0050804">
    <property type="term" value="P:modulation of chemical synaptic transmission"/>
    <property type="evidence" value="ECO:0007669"/>
    <property type="project" value="TreeGrafter"/>
</dbReference>
<dbReference type="Proteomes" id="UP000492821">
    <property type="component" value="Unassembled WGS sequence"/>
</dbReference>
<dbReference type="GO" id="GO:0008344">
    <property type="term" value="P:adult locomotory behavior"/>
    <property type="evidence" value="ECO:0007669"/>
    <property type="project" value="TreeGrafter"/>
</dbReference>
<accession>A0A7E4ZQJ9</accession>
<dbReference type="PROSITE" id="PS50097">
    <property type="entry name" value="BTB"/>
    <property type="match status" value="1"/>
</dbReference>
<dbReference type="InterPro" id="IPR011333">
    <property type="entry name" value="SKP1/BTB/POZ_sf"/>
</dbReference>
<evidence type="ECO:0000313" key="2">
    <source>
        <dbReference type="Proteomes" id="UP000492821"/>
    </source>
</evidence>
<keyword evidence="2" id="KW-1185">Reference proteome</keyword>
<evidence type="ECO:0000313" key="3">
    <source>
        <dbReference type="WBParaSite" id="Pan_g11493.t1"/>
    </source>
</evidence>
<sequence length="503" mass="57775">MFENQIELYLSTERSDVTLIVDGTKLPAHRSILSKGSDYFKTMFSSSFEEAKSNNVELKETNLEAFKVVLNYIYNDKANILHNGRTFNELFEVLACARYFMVDPLSALLVSCLKNRGTISTLITNALAYSIDELIEHGTKLLQQAAPYLIEKNIFEQLSPQAVDYVLKLPLNTKESIIFEALVGWMRNNLAYSKLFPEFLKHIDLSLLEKRHIDMLSEPTQIIDSNFCSTLLCQHQEQANGYLKVVNENVINNLRTVEGVIHLYPSGNRRVTSIYPKNFFTIDLQQQFLLNCIKFNLKLVVGYTVFVSKDMREWHCVIDHSKYDCFGLQVLYFTERVVRFLRIEAVESVSFSVTANVEALYLTDSFEVDSSTTLLIPKQNVIPKEMNTLSTETSTGVFTEGELNERHMRHRISNGCIVFQLSQPYIIGTIKLLLDKESSFYIEIITKKNNWTRIFSEKNVSGWRTATFEKQPLCCIKIVGTRSPSKYFHLHGLECYATMTDSI</sequence>
<evidence type="ECO:0000259" key="1">
    <source>
        <dbReference type="PROSITE" id="PS50097"/>
    </source>
</evidence>
<dbReference type="GO" id="GO:0048512">
    <property type="term" value="P:circadian behavior"/>
    <property type="evidence" value="ECO:0007669"/>
    <property type="project" value="TreeGrafter"/>
</dbReference>
<dbReference type="CDD" id="cd18186">
    <property type="entry name" value="BTB_POZ_ZBTB_KLHL-like"/>
    <property type="match status" value="1"/>
</dbReference>
<dbReference type="Gene3D" id="3.30.710.10">
    <property type="entry name" value="Potassium Channel Kv1.1, Chain A"/>
    <property type="match status" value="1"/>
</dbReference>
<dbReference type="Pfam" id="PF00651">
    <property type="entry name" value="BTB"/>
    <property type="match status" value="1"/>
</dbReference>
<dbReference type="Pfam" id="PF07707">
    <property type="entry name" value="BACK"/>
    <property type="match status" value="1"/>
</dbReference>